<dbReference type="OrthoDB" id="5295945at2"/>
<dbReference type="Pfam" id="PF01467">
    <property type="entry name" value="CTP_transf_like"/>
    <property type="match status" value="1"/>
</dbReference>
<dbReference type="PANTHER" id="PTHR39321:SF3">
    <property type="entry name" value="PHOSPHOPANTETHEINE ADENYLYLTRANSFERASE"/>
    <property type="match status" value="1"/>
</dbReference>
<dbReference type="EMBL" id="QGHC01000003">
    <property type="protein sequence ID" value="PWK92076.1"/>
    <property type="molecule type" value="Genomic_DNA"/>
</dbReference>
<dbReference type="UniPathway" id="UPA00253">
    <property type="reaction ID" value="UER00332"/>
</dbReference>
<evidence type="ECO:0000256" key="4">
    <source>
        <dbReference type="ARBA" id="ARBA00022642"/>
    </source>
</evidence>
<evidence type="ECO:0000256" key="5">
    <source>
        <dbReference type="ARBA" id="ARBA00022679"/>
    </source>
</evidence>
<evidence type="ECO:0000256" key="10">
    <source>
        <dbReference type="ARBA" id="ARBA00048721"/>
    </source>
</evidence>
<proteinExistence type="inferred from homology"/>
<dbReference type="GO" id="GO:0004515">
    <property type="term" value="F:nicotinate-nucleotide adenylyltransferase activity"/>
    <property type="evidence" value="ECO:0007669"/>
    <property type="project" value="UniProtKB-UniRule"/>
</dbReference>
<evidence type="ECO:0000256" key="3">
    <source>
        <dbReference type="ARBA" id="ARBA00009014"/>
    </source>
</evidence>
<keyword evidence="14" id="KW-1185">Reference proteome</keyword>
<comment type="catalytic activity">
    <reaction evidence="10 11">
        <text>nicotinate beta-D-ribonucleotide + ATP + H(+) = deamido-NAD(+) + diphosphate</text>
        <dbReference type="Rhea" id="RHEA:22860"/>
        <dbReference type="ChEBI" id="CHEBI:15378"/>
        <dbReference type="ChEBI" id="CHEBI:30616"/>
        <dbReference type="ChEBI" id="CHEBI:33019"/>
        <dbReference type="ChEBI" id="CHEBI:57502"/>
        <dbReference type="ChEBI" id="CHEBI:58437"/>
        <dbReference type="EC" id="2.7.7.18"/>
    </reaction>
</comment>
<dbReference type="GO" id="GO:0005524">
    <property type="term" value="F:ATP binding"/>
    <property type="evidence" value="ECO:0007669"/>
    <property type="project" value="UniProtKB-KW"/>
</dbReference>
<dbReference type="InterPro" id="IPR005248">
    <property type="entry name" value="NadD/NMNAT"/>
</dbReference>
<dbReference type="NCBIfam" id="NF000839">
    <property type="entry name" value="PRK00071.1-1"/>
    <property type="match status" value="1"/>
</dbReference>
<accession>A0A316IHC7</accession>
<dbReference type="InterPro" id="IPR014729">
    <property type="entry name" value="Rossmann-like_a/b/a_fold"/>
</dbReference>
<dbReference type="NCBIfam" id="TIGR00482">
    <property type="entry name" value="nicotinate (nicotinamide) nucleotide adenylyltransferase"/>
    <property type="match status" value="1"/>
</dbReference>
<evidence type="ECO:0000256" key="11">
    <source>
        <dbReference type="HAMAP-Rule" id="MF_00244"/>
    </source>
</evidence>
<keyword evidence="6 11" id="KW-0548">Nucleotidyltransferase</keyword>
<evidence type="ECO:0000256" key="9">
    <source>
        <dbReference type="ARBA" id="ARBA00023027"/>
    </source>
</evidence>
<comment type="pathway">
    <text evidence="2 11">Cofactor biosynthesis; NAD(+) biosynthesis; deamido-NAD(+) from nicotinate D-ribonucleotide: step 1/1.</text>
</comment>
<dbReference type="Gene3D" id="3.40.50.620">
    <property type="entry name" value="HUPs"/>
    <property type="match status" value="1"/>
</dbReference>
<dbReference type="CDD" id="cd02165">
    <property type="entry name" value="NMNAT"/>
    <property type="match status" value="1"/>
</dbReference>
<comment type="function">
    <text evidence="1 11">Catalyzes the reversible adenylation of nicotinate mononucleotide (NaMN) to nicotinic acid adenine dinucleotide (NaAD).</text>
</comment>
<dbReference type="PANTHER" id="PTHR39321">
    <property type="entry name" value="NICOTINATE-NUCLEOTIDE ADENYLYLTRANSFERASE-RELATED"/>
    <property type="match status" value="1"/>
</dbReference>
<evidence type="ECO:0000256" key="2">
    <source>
        <dbReference type="ARBA" id="ARBA00005019"/>
    </source>
</evidence>
<evidence type="ECO:0000256" key="6">
    <source>
        <dbReference type="ARBA" id="ARBA00022695"/>
    </source>
</evidence>
<keyword evidence="5 11" id="KW-0808">Transferase</keyword>
<gene>
    <name evidence="11" type="primary">nadD</name>
    <name evidence="13" type="ORF">C7456_103195</name>
</gene>
<evidence type="ECO:0000259" key="12">
    <source>
        <dbReference type="Pfam" id="PF01467"/>
    </source>
</evidence>
<evidence type="ECO:0000256" key="8">
    <source>
        <dbReference type="ARBA" id="ARBA00022840"/>
    </source>
</evidence>
<comment type="caution">
    <text evidence="13">The sequence shown here is derived from an EMBL/GenBank/DDBJ whole genome shotgun (WGS) entry which is preliminary data.</text>
</comment>
<dbReference type="AlphaFoldDB" id="A0A316IHC7"/>
<reference evidence="13 14" key="1">
    <citation type="submission" date="2018-05" db="EMBL/GenBank/DDBJ databases">
        <title>Genomic Encyclopedia of Type Strains, Phase IV (KMG-IV): sequencing the most valuable type-strain genomes for metagenomic binning, comparative biology and taxonomic classification.</title>
        <authorList>
            <person name="Goeker M."/>
        </authorList>
    </citation>
    <scope>NUCLEOTIDE SEQUENCE [LARGE SCALE GENOMIC DNA]</scope>
    <source>
        <strain evidence="13 14">DSM 14263</strain>
    </source>
</reference>
<feature type="domain" description="Cytidyltransferase-like" evidence="12">
    <location>
        <begin position="16"/>
        <end position="192"/>
    </location>
</feature>
<evidence type="ECO:0000256" key="1">
    <source>
        <dbReference type="ARBA" id="ARBA00002324"/>
    </source>
</evidence>
<name>A0A316IHC7_9GAMM</name>
<protein>
    <recommendedName>
        <fullName evidence="11">Probable nicotinate-nucleotide adenylyltransferase</fullName>
        <ecNumber evidence="11">2.7.7.18</ecNumber>
    </recommendedName>
    <alternativeName>
        <fullName evidence="11">Deamido-NAD(+) diphosphorylase</fullName>
    </alternativeName>
    <alternativeName>
        <fullName evidence="11">Deamido-NAD(+) pyrophosphorylase</fullName>
    </alternativeName>
    <alternativeName>
        <fullName evidence="11">Nicotinate mononucleotide adenylyltransferase</fullName>
        <shortName evidence="11">NaMN adenylyltransferase</shortName>
    </alternativeName>
</protein>
<dbReference type="Proteomes" id="UP000245812">
    <property type="component" value="Unassembled WGS sequence"/>
</dbReference>
<keyword evidence="8 11" id="KW-0067">ATP-binding</keyword>
<dbReference type="HAMAP" id="MF_00244">
    <property type="entry name" value="NaMN_adenylyltr"/>
    <property type="match status" value="1"/>
</dbReference>
<dbReference type="InterPro" id="IPR004821">
    <property type="entry name" value="Cyt_trans-like"/>
</dbReference>
<keyword evidence="7 11" id="KW-0547">Nucleotide-binding</keyword>
<keyword evidence="4 11" id="KW-0662">Pyridine nucleotide biosynthesis</keyword>
<dbReference type="EC" id="2.7.7.18" evidence="11"/>
<evidence type="ECO:0000313" key="13">
    <source>
        <dbReference type="EMBL" id="PWK92076.1"/>
    </source>
</evidence>
<comment type="similarity">
    <text evidence="3 11">Belongs to the NadD family.</text>
</comment>
<dbReference type="NCBIfam" id="TIGR00125">
    <property type="entry name" value="cyt_tran_rel"/>
    <property type="match status" value="1"/>
</dbReference>
<dbReference type="SUPFAM" id="SSF52374">
    <property type="entry name" value="Nucleotidylyl transferase"/>
    <property type="match status" value="1"/>
</dbReference>
<sequence length="224" mass="24110">MTASAGQQAPLRPLAILGGTFDPVHLGHLNAAWEAAELLDAEVRLLPARVPPHRPPPVAGADQRVAMLRAALRGQPRLVLDTRELERDGPSYTVDTLAALRAEQGARPLVLLVGEDAFAGLPSWHRWRELFGLAHLGVLTRPGAEPAWPEALRETVAQRLAGDPAILRREPAGRVVALPVTPLEISATRVRELLAEGREPRYLLPAALFDDPALLAPYRAVAGG</sequence>
<dbReference type="GO" id="GO:0009435">
    <property type="term" value="P:NAD+ biosynthetic process"/>
    <property type="evidence" value="ECO:0007669"/>
    <property type="project" value="UniProtKB-UniRule"/>
</dbReference>
<organism evidence="13 14">
    <name type="scientific">Fulvimonas soli</name>
    <dbReference type="NCBI Taxonomy" id="155197"/>
    <lineage>
        <taxon>Bacteria</taxon>
        <taxon>Pseudomonadati</taxon>
        <taxon>Pseudomonadota</taxon>
        <taxon>Gammaproteobacteria</taxon>
        <taxon>Lysobacterales</taxon>
        <taxon>Rhodanobacteraceae</taxon>
        <taxon>Fulvimonas</taxon>
    </lineage>
</organism>
<evidence type="ECO:0000256" key="7">
    <source>
        <dbReference type="ARBA" id="ARBA00022741"/>
    </source>
</evidence>
<dbReference type="RefSeq" id="WP_109722652.1">
    <property type="nucleotide sequence ID" value="NZ_MSZV01000061.1"/>
</dbReference>
<evidence type="ECO:0000313" key="14">
    <source>
        <dbReference type="Proteomes" id="UP000245812"/>
    </source>
</evidence>
<keyword evidence="9 11" id="KW-0520">NAD</keyword>